<dbReference type="PROSITE" id="PS51375">
    <property type="entry name" value="PPR"/>
    <property type="match status" value="1"/>
</dbReference>
<proteinExistence type="predicted"/>
<evidence type="ECO:0008006" key="5">
    <source>
        <dbReference type="Google" id="ProtNLM"/>
    </source>
</evidence>
<dbReference type="Pfam" id="PF01535">
    <property type="entry name" value="PPR"/>
    <property type="match status" value="1"/>
</dbReference>
<name>A0AAU9T493_THLAR</name>
<dbReference type="Gene3D" id="1.25.40.10">
    <property type="entry name" value="Tetratricopeptide repeat domain"/>
    <property type="match status" value="1"/>
</dbReference>
<accession>A0AAU9T493</accession>
<dbReference type="PANTHER" id="PTHR47926">
    <property type="entry name" value="PENTATRICOPEPTIDE REPEAT-CONTAINING PROTEIN"/>
    <property type="match status" value="1"/>
</dbReference>
<protein>
    <recommendedName>
        <fullName evidence="5">Pentatricopeptide repeat-containing protein</fullName>
    </recommendedName>
</protein>
<evidence type="ECO:0000313" key="4">
    <source>
        <dbReference type="Proteomes" id="UP000836841"/>
    </source>
</evidence>
<dbReference type="GO" id="GO:0009451">
    <property type="term" value="P:RNA modification"/>
    <property type="evidence" value="ECO:0007669"/>
    <property type="project" value="InterPro"/>
</dbReference>
<dbReference type="InterPro" id="IPR002885">
    <property type="entry name" value="PPR_rpt"/>
</dbReference>
<dbReference type="EMBL" id="OU466863">
    <property type="protein sequence ID" value="CAH2078975.1"/>
    <property type="molecule type" value="Genomic_DNA"/>
</dbReference>
<reference evidence="3 4" key="1">
    <citation type="submission" date="2022-03" db="EMBL/GenBank/DDBJ databases">
        <authorList>
            <person name="Nunn A."/>
            <person name="Chopra R."/>
            <person name="Nunn A."/>
            <person name="Contreras Garrido A."/>
        </authorList>
    </citation>
    <scope>NUCLEOTIDE SEQUENCE [LARGE SCALE GENOMIC DNA]</scope>
</reference>
<dbReference type="Proteomes" id="UP000836841">
    <property type="component" value="Chromosome 7"/>
</dbReference>
<organism evidence="3 4">
    <name type="scientific">Thlaspi arvense</name>
    <name type="common">Field penny-cress</name>
    <dbReference type="NCBI Taxonomy" id="13288"/>
    <lineage>
        <taxon>Eukaryota</taxon>
        <taxon>Viridiplantae</taxon>
        <taxon>Streptophyta</taxon>
        <taxon>Embryophyta</taxon>
        <taxon>Tracheophyta</taxon>
        <taxon>Spermatophyta</taxon>
        <taxon>Magnoliopsida</taxon>
        <taxon>eudicotyledons</taxon>
        <taxon>Gunneridae</taxon>
        <taxon>Pentapetalae</taxon>
        <taxon>rosids</taxon>
        <taxon>malvids</taxon>
        <taxon>Brassicales</taxon>
        <taxon>Brassicaceae</taxon>
        <taxon>Thlaspideae</taxon>
        <taxon>Thlaspi</taxon>
    </lineage>
</organism>
<evidence type="ECO:0000256" key="2">
    <source>
        <dbReference type="PROSITE-ProRule" id="PRU00708"/>
    </source>
</evidence>
<sequence>MLNILWMKFSYACIATTCKHDENIIILLLKTIGRRVTTYDIVELFNVDDMMLLEMVRRQLRIYLVPKHTLDFVMTGSLAVLVKLSETTDLFLTNLLHTLILKLGFATDTFTANLLINKYVKLREINTARKVFDEMCEPNVVSWTSVISGYNDTSQPQTALSMFQEMHKARSVSPNEFTFASVFKACSALAESRIGKNIHARLEVSGLRSNTVMSSSLLDMY</sequence>
<feature type="non-terminal residue" evidence="3">
    <location>
        <position position="1"/>
    </location>
</feature>
<dbReference type="InterPro" id="IPR011990">
    <property type="entry name" value="TPR-like_helical_dom_sf"/>
</dbReference>
<keyword evidence="1" id="KW-0677">Repeat</keyword>
<dbReference type="FunFam" id="1.25.40.10:FF:000351">
    <property type="entry name" value="Pentatricopeptide repeat-containing protein"/>
    <property type="match status" value="1"/>
</dbReference>
<keyword evidence="4" id="KW-1185">Reference proteome</keyword>
<feature type="repeat" description="PPR" evidence="2">
    <location>
        <begin position="108"/>
        <end position="142"/>
    </location>
</feature>
<dbReference type="InterPro" id="IPR046960">
    <property type="entry name" value="PPR_At4g14850-like_plant"/>
</dbReference>
<dbReference type="Pfam" id="PF13041">
    <property type="entry name" value="PPR_2"/>
    <property type="match status" value="1"/>
</dbReference>
<gene>
    <name evidence="3" type="ORF">TAV2_LOCUS24692</name>
</gene>
<evidence type="ECO:0000256" key="1">
    <source>
        <dbReference type="ARBA" id="ARBA00022737"/>
    </source>
</evidence>
<dbReference type="NCBIfam" id="TIGR00756">
    <property type="entry name" value="PPR"/>
    <property type="match status" value="2"/>
</dbReference>
<dbReference type="GO" id="GO:0003723">
    <property type="term" value="F:RNA binding"/>
    <property type="evidence" value="ECO:0007669"/>
    <property type="project" value="InterPro"/>
</dbReference>
<dbReference type="AlphaFoldDB" id="A0AAU9T493"/>
<evidence type="ECO:0000313" key="3">
    <source>
        <dbReference type="EMBL" id="CAH2078975.1"/>
    </source>
</evidence>